<dbReference type="InterPro" id="IPR000182">
    <property type="entry name" value="GNAT_dom"/>
</dbReference>
<dbReference type="PANTHER" id="PTHR43792:SF1">
    <property type="entry name" value="N-ACETYLTRANSFERASE DOMAIN-CONTAINING PROTEIN"/>
    <property type="match status" value="1"/>
</dbReference>
<keyword evidence="3" id="KW-1185">Reference proteome</keyword>
<dbReference type="GO" id="GO:0016747">
    <property type="term" value="F:acyltransferase activity, transferring groups other than amino-acyl groups"/>
    <property type="evidence" value="ECO:0007669"/>
    <property type="project" value="InterPro"/>
</dbReference>
<comment type="caution">
    <text evidence="2">The sequence shown here is derived from an EMBL/GenBank/DDBJ whole genome shotgun (WGS) entry which is preliminary data.</text>
</comment>
<dbReference type="OrthoDB" id="9785602at2"/>
<keyword evidence="2" id="KW-0808">Transferase</keyword>
<evidence type="ECO:0000313" key="2">
    <source>
        <dbReference type="EMBL" id="RED66323.1"/>
    </source>
</evidence>
<dbReference type="SUPFAM" id="SSF55729">
    <property type="entry name" value="Acyl-CoA N-acyltransferases (Nat)"/>
    <property type="match status" value="1"/>
</dbReference>
<dbReference type="PANTHER" id="PTHR43792">
    <property type="entry name" value="GNAT FAMILY, PUTATIVE (AFU_ORTHOLOGUE AFUA_3G00765)-RELATED-RELATED"/>
    <property type="match status" value="1"/>
</dbReference>
<dbReference type="Proteomes" id="UP000256869">
    <property type="component" value="Unassembled WGS sequence"/>
</dbReference>
<dbReference type="Pfam" id="PF13302">
    <property type="entry name" value="Acetyltransf_3"/>
    <property type="match status" value="1"/>
</dbReference>
<reference evidence="2 3" key="1">
    <citation type="submission" date="2018-07" db="EMBL/GenBank/DDBJ databases">
        <title>Genomic Encyclopedia of Type Strains, Phase III (KMG-III): the genomes of soil and plant-associated and newly described type strains.</title>
        <authorList>
            <person name="Whitman W."/>
        </authorList>
    </citation>
    <scope>NUCLEOTIDE SEQUENCE [LARGE SCALE GENOMIC DNA]</scope>
    <source>
        <strain evidence="2 3">CECT 8236</strain>
    </source>
</reference>
<dbReference type="AlphaFoldDB" id="A0A3D9IWV7"/>
<dbReference type="RefSeq" id="WP_115991246.1">
    <property type="nucleotide sequence ID" value="NZ_QRDY01000001.1"/>
</dbReference>
<dbReference type="InterPro" id="IPR051531">
    <property type="entry name" value="N-acetyltransferase"/>
</dbReference>
<proteinExistence type="predicted"/>
<dbReference type="InterPro" id="IPR016181">
    <property type="entry name" value="Acyl_CoA_acyltransferase"/>
</dbReference>
<gene>
    <name evidence="2" type="ORF">DFP95_101822</name>
</gene>
<name>A0A3D9IWV7_9BACL</name>
<evidence type="ECO:0000313" key="3">
    <source>
        <dbReference type="Proteomes" id="UP000256869"/>
    </source>
</evidence>
<organism evidence="2 3">
    <name type="scientific">Cohnella lupini</name>
    <dbReference type="NCBI Taxonomy" id="1294267"/>
    <lineage>
        <taxon>Bacteria</taxon>
        <taxon>Bacillati</taxon>
        <taxon>Bacillota</taxon>
        <taxon>Bacilli</taxon>
        <taxon>Bacillales</taxon>
        <taxon>Paenibacillaceae</taxon>
        <taxon>Cohnella</taxon>
    </lineage>
</organism>
<dbReference type="Gene3D" id="3.40.630.30">
    <property type="match status" value="1"/>
</dbReference>
<evidence type="ECO:0000259" key="1">
    <source>
        <dbReference type="PROSITE" id="PS51186"/>
    </source>
</evidence>
<feature type="domain" description="N-acetyltransferase" evidence="1">
    <location>
        <begin position="8"/>
        <end position="167"/>
    </location>
</feature>
<protein>
    <submittedName>
        <fullName evidence="2">RimJ/RimL family protein N-acetyltransferase</fullName>
    </submittedName>
</protein>
<sequence length="172" mass="19994">MQIETQRLIIRDFNNEDWIDVHKYASRHDVAEFMIWGPNSEDETKAYIEQQIMKQQSAERTDFEFGVILKETNALIGGCGIYIKDRNAEIGYCFNPEYWGSGYATEASKAMLKLGFNNFNVHRVFATCRPGNIPSANVLKRIGMKQEGHLREHMYHKGRYHDSLLFSILDHD</sequence>
<dbReference type="PROSITE" id="PS51186">
    <property type="entry name" value="GNAT"/>
    <property type="match status" value="1"/>
</dbReference>
<dbReference type="EMBL" id="QRDY01000001">
    <property type="protein sequence ID" value="RED66323.1"/>
    <property type="molecule type" value="Genomic_DNA"/>
</dbReference>
<accession>A0A3D9IWV7</accession>